<keyword evidence="2" id="KW-1185">Reference proteome</keyword>
<evidence type="ECO:0000313" key="1">
    <source>
        <dbReference type="EMBL" id="MCP8969737.1"/>
    </source>
</evidence>
<reference evidence="1" key="1">
    <citation type="submission" date="2022-07" db="EMBL/GenBank/DDBJ databases">
        <authorList>
            <person name="Li W.-J."/>
            <person name="Deng Q.-Q."/>
        </authorList>
    </citation>
    <scope>NUCLEOTIDE SEQUENCE</scope>
    <source>
        <strain evidence="1">SYSU M60031</strain>
    </source>
</reference>
<dbReference type="AlphaFoldDB" id="A0AA41X6J8"/>
<protein>
    <submittedName>
        <fullName evidence="1">Uncharacterized protein</fullName>
    </submittedName>
</protein>
<proteinExistence type="predicted"/>
<dbReference type="EMBL" id="JANCLT010000007">
    <property type="protein sequence ID" value="MCP8969737.1"/>
    <property type="molecule type" value="Genomic_DNA"/>
</dbReference>
<gene>
    <name evidence="1" type="ORF">NK662_14495</name>
</gene>
<evidence type="ECO:0000313" key="2">
    <source>
        <dbReference type="Proteomes" id="UP001156102"/>
    </source>
</evidence>
<dbReference type="Proteomes" id="UP001156102">
    <property type="component" value="Unassembled WGS sequence"/>
</dbReference>
<accession>A0AA41X6J8</accession>
<dbReference type="RefSeq" id="WP_254759658.1">
    <property type="nucleotide sequence ID" value="NZ_JANCLT010000007.1"/>
</dbReference>
<comment type="caution">
    <text evidence="1">The sequence shown here is derived from an EMBL/GenBank/DDBJ whole genome shotgun (WGS) entry which is preliminary data.</text>
</comment>
<name>A0AA41X6J8_9BACI</name>
<sequence length="90" mass="10593">MKKSIDSRIAFYTRKVAERTAVHPARPLPPQYKYRGQRLLQYKKMLHAAIEKIGADEEEHEGITCDHCEQMLIDEEMYSELCPYCGVYRN</sequence>
<organism evidence="1 2">
    <name type="scientific">Ectobacillus ponti</name>
    <dbReference type="NCBI Taxonomy" id="2961894"/>
    <lineage>
        <taxon>Bacteria</taxon>
        <taxon>Bacillati</taxon>
        <taxon>Bacillota</taxon>
        <taxon>Bacilli</taxon>
        <taxon>Bacillales</taxon>
        <taxon>Bacillaceae</taxon>
        <taxon>Ectobacillus</taxon>
    </lineage>
</organism>